<name>M3FGD9_9ACTN</name>
<dbReference type="AlphaFoldDB" id="M3FGD9"/>
<evidence type="ECO:0000313" key="2">
    <source>
        <dbReference type="Proteomes" id="UP000030760"/>
    </source>
</evidence>
<proteinExistence type="predicted"/>
<reference evidence="2" key="1">
    <citation type="journal article" date="2013" name="Genome Announc.">
        <title>Draft Genome Sequence of Streptomyces bottropensis ATCC 25435, a Bottromycin-Producing Actinomycete.</title>
        <authorList>
            <person name="Zhang H."/>
            <person name="Zhou W."/>
            <person name="Zhuang Y."/>
            <person name="Liang X."/>
            <person name="Liu T."/>
        </authorList>
    </citation>
    <scope>NUCLEOTIDE SEQUENCE [LARGE SCALE GENOMIC DNA]</scope>
    <source>
        <strain evidence="2">ATCC 25435</strain>
    </source>
</reference>
<accession>M3FGD9</accession>
<evidence type="ECO:0000313" key="1">
    <source>
        <dbReference type="EMBL" id="EMF51079.1"/>
    </source>
</evidence>
<dbReference type="EMBL" id="KB405097">
    <property type="protein sequence ID" value="EMF51079.1"/>
    <property type="molecule type" value="Genomic_DNA"/>
</dbReference>
<protein>
    <submittedName>
        <fullName evidence="1">Uncharacterized protein</fullName>
    </submittedName>
</protein>
<organism evidence="1 2">
    <name type="scientific">Streptomyces bottropensis ATCC 25435</name>
    <dbReference type="NCBI Taxonomy" id="1054862"/>
    <lineage>
        <taxon>Bacteria</taxon>
        <taxon>Bacillati</taxon>
        <taxon>Actinomycetota</taxon>
        <taxon>Actinomycetes</taxon>
        <taxon>Kitasatosporales</taxon>
        <taxon>Streptomycetaceae</taxon>
        <taxon>Streptomyces</taxon>
    </lineage>
</organism>
<gene>
    <name evidence="1" type="ORF">SBD_7798</name>
</gene>
<sequence length="53" mass="6160">MYGASVRSLAIIQLERDPAHIRFTQDVDEIVVRRISSSPFSTFPRTRVLSQRR</sequence>
<dbReference type="Proteomes" id="UP000030760">
    <property type="component" value="Unassembled WGS sequence"/>
</dbReference>